<keyword evidence="7" id="KW-0732">Signal</keyword>
<reference evidence="8" key="2">
    <citation type="submission" date="2025-08" db="UniProtKB">
        <authorList>
            <consortium name="Ensembl"/>
        </authorList>
    </citation>
    <scope>IDENTIFICATION</scope>
</reference>
<dbReference type="GeneTree" id="ENSGT01030000234550"/>
<dbReference type="STRING" id="51511.ENSCSAVP00000001362"/>
<feature type="transmembrane region" description="Helical" evidence="6">
    <location>
        <begin position="264"/>
        <end position="286"/>
    </location>
</feature>
<comment type="similarity">
    <text evidence="2">Belongs to the SLC13A/DASS transporter (TC 2.A.47) family. NADC subfamily.</text>
</comment>
<keyword evidence="3 6" id="KW-0812">Transmembrane</keyword>
<feature type="transmembrane region" description="Helical" evidence="6">
    <location>
        <begin position="449"/>
        <end position="482"/>
    </location>
</feature>
<feature type="transmembrane region" description="Helical" evidence="6">
    <location>
        <begin position="82"/>
        <end position="100"/>
    </location>
</feature>
<dbReference type="GO" id="GO:0015370">
    <property type="term" value="F:solute:sodium symporter activity"/>
    <property type="evidence" value="ECO:0007669"/>
    <property type="project" value="UniProtKB-ARBA"/>
</dbReference>
<evidence type="ECO:0000256" key="4">
    <source>
        <dbReference type="ARBA" id="ARBA00022989"/>
    </source>
</evidence>
<dbReference type="GO" id="GO:0005886">
    <property type="term" value="C:plasma membrane"/>
    <property type="evidence" value="ECO:0007669"/>
    <property type="project" value="TreeGrafter"/>
</dbReference>
<feature type="signal peptide" evidence="7">
    <location>
        <begin position="1"/>
        <end position="27"/>
    </location>
</feature>
<keyword evidence="9" id="KW-1185">Reference proteome</keyword>
<feature type="chain" id="PRO_5046724743" evidence="7">
    <location>
        <begin position="28"/>
        <end position="571"/>
    </location>
</feature>
<evidence type="ECO:0000256" key="1">
    <source>
        <dbReference type="ARBA" id="ARBA00004141"/>
    </source>
</evidence>
<dbReference type="eggNOG" id="KOG1281">
    <property type="taxonomic scope" value="Eukaryota"/>
</dbReference>
<evidence type="ECO:0000256" key="5">
    <source>
        <dbReference type="ARBA" id="ARBA00023136"/>
    </source>
</evidence>
<keyword evidence="5 6" id="KW-0472">Membrane</keyword>
<protein>
    <submittedName>
        <fullName evidence="8">Uncharacterized protein</fullName>
    </submittedName>
</protein>
<dbReference type="Proteomes" id="UP000007875">
    <property type="component" value="Unassembled WGS sequence"/>
</dbReference>
<keyword evidence="4 6" id="KW-1133">Transmembrane helix</keyword>
<accession>H2Y7R4</accession>
<dbReference type="InParanoid" id="H2Y7R4"/>
<sequence length="571" mass="62752">MMSLAWTYRNTLIIVLTPLILLPLLLAEQSLVAKCAYGLIIMAVYWTTEACPLAVTSLLPIVLFPMLGVLDADSVSMAYTRQLNFLFMGGLMVAVAIEEWNLHRRIALKILMLIGARPCWVLLGFMMVTALLSMWISNTATTAMMVPIAVAVYDQMSDNPEEVDEEAGLNGPTHKWCSEVQDQTDTQNVTNNRNDEGVFCFILYSTKQCNQSKEKNLRKAMLLCVSYAANIGGFATLIGTPANLILPGALDSVFGEGSSETVDFVSWMAFSVPVSLVCLLLTWIWLQIRFIGIRLSLVFITFNRFEIKRIFTIVNFGRRAISGKTTEFGELAVLGHFVVLAILWLTRDPKFVSGWKEIFPRGLMKDSTSAILVSFSLFVFPSKNPFRKLKGTNEVRVSSPPLLAWKTAQKNVAWDVFFLLGAGFALAKACEDSGLTEWVGDTMSGLTDMSPAAFALIISIMLSLLTEFTSNVSTASIFLPVLCRLASHSGIHPLYIAIPATISCSFAFSLPVATPPNAIAFSYGGLKVKDLISTGLVLNFICVFILNGFLNLTGVPIFNLSEKSMLNATSY</sequence>
<name>H2Y7R4_CIOSA</name>
<evidence type="ECO:0000256" key="3">
    <source>
        <dbReference type="ARBA" id="ARBA00022692"/>
    </source>
</evidence>
<proteinExistence type="inferred from homology"/>
<dbReference type="CDD" id="cd01115">
    <property type="entry name" value="SLC13_permease"/>
    <property type="match status" value="1"/>
</dbReference>
<evidence type="ECO:0000256" key="6">
    <source>
        <dbReference type="SAM" id="Phobius"/>
    </source>
</evidence>
<comment type="subcellular location">
    <subcellularLocation>
        <location evidence="1">Membrane</location>
        <topology evidence="1">Multi-pass membrane protein</topology>
    </subcellularLocation>
</comment>
<feature type="transmembrane region" description="Helical" evidence="6">
    <location>
        <begin position="532"/>
        <end position="558"/>
    </location>
</feature>
<dbReference type="PANTHER" id="PTHR10283:SF135">
    <property type="entry name" value="SOLUTE CARRIER FAMILY 13 MEMBER 5"/>
    <property type="match status" value="1"/>
</dbReference>
<dbReference type="OMA" id="WTTEACP"/>
<reference evidence="9" key="1">
    <citation type="submission" date="2003-08" db="EMBL/GenBank/DDBJ databases">
        <authorList>
            <person name="Birren B."/>
            <person name="Nusbaum C."/>
            <person name="Abebe A."/>
            <person name="Abouelleil A."/>
            <person name="Adekoya E."/>
            <person name="Ait-zahra M."/>
            <person name="Allen N."/>
            <person name="Allen T."/>
            <person name="An P."/>
            <person name="Anderson M."/>
            <person name="Anderson S."/>
            <person name="Arachchi H."/>
            <person name="Armbruster J."/>
            <person name="Bachantsang P."/>
            <person name="Baldwin J."/>
            <person name="Barry A."/>
            <person name="Bayul T."/>
            <person name="Blitshsteyn B."/>
            <person name="Bloom T."/>
            <person name="Blye J."/>
            <person name="Boguslavskiy L."/>
            <person name="Borowsky M."/>
            <person name="Boukhgalter B."/>
            <person name="Brunache A."/>
            <person name="Butler J."/>
            <person name="Calixte N."/>
            <person name="Calvo S."/>
            <person name="Camarata J."/>
            <person name="Campo K."/>
            <person name="Chang J."/>
            <person name="Cheshatsang Y."/>
            <person name="Citroen M."/>
            <person name="Collymore A."/>
            <person name="Considine T."/>
            <person name="Cook A."/>
            <person name="Cooke P."/>
            <person name="Corum B."/>
            <person name="Cuomo C."/>
            <person name="David R."/>
            <person name="Dawoe T."/>
            <person name="Degray S."/>
            <person name="Dodge S."/>
            <person name="Dooley K."/>
            <person name="Dorje P."/>
            <person name="Dorjee K."/>
            <person name="Dorris L."/>
            <person name="Duffey N."/>
            <person name="Dupes A."/>
            <person name="Elkins T."/>
            <person name="Engels R."/>
            <person name="Erickson J."/>
            <person name="Farina A."/>
            <person name="Faro S."/>
            <person name="Ferreira P."/>
            <person name="Fischer H."/>
            <person name="Fitzgerald M."/>
            <person name="Foley K."/>
            <person name="Gage D."/>
            <person name="Galagan J."/>
            <person name="Gearin G."/>
            <person name="Gnerre S."/>
            <person name="Gnirke A."/>
            <person name="Goyette A."/>
            <person name="Graham J."/>
            <person name="Grandbois E."/>
            <person name="Gyaltsen K."/>
            <person name="Hafez N."/>
            <person name="Hagopian D."/>
            <person name="Hagos B."/>
            <person name="Hall J."/>
            <person name="Hatcher B."/>
            <person name="Heller A."/>
            <person name="Higgins H."/>
            <person name="Honan T."/>
            <person name="Horn A."/>
            <person name="Houde N."/>
            <person name="Hughes L."/>
            <person name="Hulme W."/>
            <person name="Husby E."/>
            <person name="Iliev I."/>
            <person name="Jaffe D."/>
            <person name="Jones C."/>
            <person name="Kamal M."/>
            <person name="Kamat A."/>
            <person name="Kamvysselis M."/>
            <person name="Karlsson E."/>
            <person name="Kells C."/>
            <person name="Kieu A."/>
            <person name="Kisner P."/>
            <person name="Kodira C."/>
            <person name="Kulbokas E."/>
            <person name="Labutti K."/>
            <person name="Lama D."/>
            <person name="Landers T."/>
            <person name="Leger J."/>
            <person name="Levine S."/>
            <person name="Lewis D."/>
            <person name="Lewis T."/>
            <person name="Lindblad-toh K."/>
            <person name="Liu X."/>
            <person name="Lokyitsang T."/>
            <person name="Lokyitsang Y."/>
            <person name="Lucien O."/>
            <person name="Lui A."/>
            <person name="Ma L.J."/>
            <person name="Mabbitt R."/>
            <person name="Macdonald J."/>
            <person name="Maclean C."/>
            <person name="Major J."/>
            <person name="Manning J."/>
            <person name="Marabella R."/>
            <person name="Maru K."/>
            <person name="Matthews C."/>
            <person name="Mauceli E."/>
            <person name="Mccarthy M."/>
            <person name="Mcdonough S."/>
            <person name="Mcghee T."/>
            <person name="Meldrim J."/>
            <person name="Meneus L."/>
            <person name="Mesirov J."/>
            <person name="Mihalev A."/>
            <person name="Mihova T."/>
            <person name="Mikkelsen T."/>
            <person name="Mlenga V."/>
            <person name="Moru K."/>
            <person name="Mozes J."/>
            <person name="Mulrain L."/>
            <person name="Munson G."/>
            <person name="Naylor J."/>
            <person name="Newes C."/>
            <person name="Nguyen C."/>
            <person name="Nguyen N."/>
            <person name="Nguyen T."/>
            <person name="Nicol R."/>
            <person name="Nielsen C."/>
            <person name="Nizzari M."/>
            <person name="Norbu C."/>
            <person name="Norbu N."/>
            <person name="O'donnell P."/>
            <person name="Okoawo O."/>
            <person name="O'leary S."/>
            <person name="Omotosho B."/>
            <person name="O'neill K."/>
            <person name="Osman S."/>
            <person name="Parker S."/>
            <person name="Perrin D."/>
            <person name="Phunkhang P."/>
            <person name="Piqani B."/>
            <person name="Purcell S."/>
            <person name="Rachupka T."/>
            <person name="Ramasamy U."/>
            <person name="Rameau R."/>
            <person name="Ray V."/>
            <person name="Raymond C."/>
            <person name="Retta R."/>
            <person name="Richardson S."/>
            <person name="Rise C."/>
            <person name="Rodriguez J."/>
            <person name="Rogers J."/>
            <person name="Rogov P."/>
            <person name="Rutman M."/>
            <person name="Schupbach R."/>
            <person name="Seaman C."/>
            <person name="Settipalli S."/>
            <person name="Sharpe T."/>
            <person name="Sheridan J."/>
            <person name="Sherpa N."/>
            <person name="Shi J."/>
            <person name="Smirnov S."/>
            <person name="Smith C."/>
            <person name="Sougnez C."/>
            <person name="Spencer B."/>
            <person name="Stalker J."/>
            <person name="Stange-thomann N."/>
            <person name="Stavropoulos S."/>
            <person name="Stetson K."/>
            <person name="Stone C."/>
            <person name="Stone S."/>
            <person name="Stubbs M."/>
            <person name="Talamas J."/>
            <person name="Tchuinga P."/>
            <person name="Tenzing P."/>
            <person name="Tesfaye S."/>
            <person name="Theodore J."/>
            <person name="Thoulutsang Y."/>
            <person name="Topham K."/>
            <person name="Towey S."/>
            <person name="Tsamla T."/>
            <person name="Tsomo N."/>
            <person name="Vallee D."/>
            <person name="Vassiliev H."/>
            <person name="Venkataraman V."/>
            <person name="Vinson J."/>
            <person name="Vo A."/>
            <person name="Wade C."/>
            <person name="Wang S."/>
            <person name="Wangchuk T."/>
            <person name="Wangdi T."/>
            <person name="Whittaker C."/>
            <person name="Wilkinson J."/>
            <person name="Wu Y."/>
            <person name="Wyman D."/>
            <person name="Yadav S."/>
            <person name="Yang S."/>
            <person name="Yang X."/>
            <person name="Yeager S."/>
            <person name="Yee E."/>
            <person name="Young G."/>
            <person name="Zainoun J."/>
            <person name="Zembeck L."/>
            <person name="Zimmer A."/>
            <person name="Zody M."/>
            <person name="Lander E."/>
        </authorList>
    </citation>
    <scope>NUCLEOTIDE SEQUENCE [LARGE SCALE GENOMIC DNA]</scope>
</reference>
<dbReference type="InterPro" id="IPR001898">
    <property type="entry name" value="SLC13A/DASS"/>
</dbReference>
<feature type="transmembrane region" description="Helical" evidence="6">
    <location>
        <begin position="37"/>
        <end position="70"/>
    </location>
</feature>
<evidence type="ECO:0000313" key="8">
    <source>
        <dbReference type="Ensembl" id="ENSCSAVP00000001362.1"/>
    </source>
</evidence>
<feature type="transmembrane region" description="Helical" evidence="6">
    <location>
        <begin position="328"/>
        <end position="346"/>
    </location>
</feature>
<dbReference type="Pfam" id="PF00939">
    <property type="entry name" value="Na_sulph_symp"/>
    <property type="match status" value="1"/>
</dbReference>
<feature type="transmembrane region" description="Helical" evidence="6">
    <location>
        <begin position="220"/>
        <end position="244"/>
    </location>
</feature>
<reference evidence="8" key="3">
    <citation type="submission" date="2025-09" db="UniProtKB">
        <authorList>
            <consortium name="Ensembl"/>
        </authorList>
    </citation>
    <scope>IDENTIFICATION</scope>
</reference>
<feature type="transmembrane region" description="Helical" evidence="6">
    <location>
        <begin position="494"/>
        <end position="512"/>
    </location>
</feature>
<feature type="transmembrane region" description="Helical" evidence="6">
    <location>
        <begin position="358"/>
        <end position="380"/>
    </location>
</feature>
<dbReference type="PANTHER" id="PTHR10283">
    <property type="entry name" value="SOLUTE CARRIER FAMILY 13 MEMBER"/>
    <property type="match status" value="1"/>
</dbReference>
<dbReference type="AlphaFoldDB" id="H2Y7R4"/>
<evidence type="ECO:0000256" key="7">
    <source>
        <dbReference type="SAM" id="SignalP"/>
    </source>
</evidence>
<evidence type="ECO:0000256" key="2">
    <source>
        <dbReference type="ARBA" id="ARBA00006772"/>
    </source>
</evidence>
<organism evidence="8 9">
    <name type="scientific">Ciona savignyi</name>
    <name type="common">Pacific transparent sea squirt</name>
    <dbReference type="NCBI Taxonomy" id="51511"/>
    <lineage>
        <taxon>Eukaryota</taxon>
        <taxon>Metazoa</taxon>
        <taxon>Chordata</taxon>
        <taxon>Tunicata</taxon>
        <taxon>Ascidiacea</taxon>
        <taxon>Phlebobranchia</taxon>
        <taxon>Cionidae</taxon>
        <taxon>Ciona</taxon>
    </lineage>
</organism>
<evidence type="ECO:0000313" key="9">
    <source>
        <dbReference type="Proteomes" id="UP000007875"/>
    </source>
</evidence>
<feature type="transmembrane region" description="Helical" evidence="6">
    <location>
        <begin position="106"/>
        <end position="136"/>
    </location>
</feature>
<dbReference type="Ensembl" id="ENSCSAVT00000001378.1">
    <property type="protein sequence ID" value="ENSCSAVP00000001362.1"/>
    <property type="gene ID" value="ENSCSAVG00000000757.1"/>
</dbReference>